<organism evidence="8 9">
    <name type="scientific">Celerinatantimonas diazotrophica</name>
    <dbReference type="NCBI Taxonomy" id="412034"/>
    <lineage>
        <taxon>Bacteria</taxon>
        <taxon>Pseudomonadati</taxon>
        <taxon>Pseudomonadota</taxon>
        <taxon>Gammaproteobacteria</taxon>
        <taxon>Celerinatantimonadaceae</taxon>
        <taxon>Celerinatantimonas</taxon>
    </lineage>
</organism>
<evidence type="ECO:0000313" key="9">
    <source>
        <dbReference type="Proteomes" id="UP000295565"/>
    </source>
</evidence>
<keyword evidence="9" id="KW-1185">Reference proteome</keyword>
<evidence type="ECO:0000256" key="7">
    <source>
        <dbReference type="ARBA" id="ARBA00022694"/>
    </source>
</evidence>
<sequence length="228" mass="25848">MDFEANQMCSKRVTSPQLGIHNRLLEVVNRHRQSVSMRPVAAHSQAAFAALQHWLADKPQRPIILDSCCGVGQSTASIAQMHPDAWVIGVDKSGVRLDKHHAYANTQDNYLLLRADLFDLWKLLNQHQFKLAKHFLLYPTPWPKPAHLQRRWYACNAFPFLVALGGELTVRSNWALYVQECAAALNCYGIGAQIKQFESETPLTPFERKYQASGQTLWQLSAQLKPSL</sequence>
<evidence type="ECO:0000256" key="4">
    <source>
        <dbReference type="ARBA" id="ARBA00022603"/>
    </source>
</evidence>
<dbReference type="GO" id="GO:0043527">
    <property type="term" value="C:tRNA methyltransferase complex"/>
    <property type="evidence" value="ECO:0007669"/>
    <property type="project" value="TreeGrafter"/>
</dbReference>
<keyword evidence="4 8" id="KW-0489">Methyltransferase</keyword>
<reference evidence="8 9" key="1">
    <citation type="submission" date="2019-03" db="EMBL/GenBank/DDBJ databases">
        <title>Genomic Encyclopedia of Type Strains, Phase IV (KMG-IV): sequencing the most valuable type-strain genomes for metagenomic binning, comparative biology and taxonomic classification.</title>
        <authorList>
            <person name="Goeker M."/>
        </authorList>
    </citation>
    <scope>NUCLEOTIDE SEQUENCE [LARGE SCALE GENOMIC DNA]</scope>
    <source>
        <strain evidence="8 9">DSM 18577</strain>
    </source>
</reference>
<keyword evidence="6" id="KW-0949">S-adenosyl-L-methionine</keyword>
<dbReference type="EMBL" id="SMGD01000016">
    <property type="protein sequence ID" value="TCK46902.1"/>
    <property type="molecule type" value="Genomic_DNA"/>
</dbReference>
<dbReference type="GO" id="GO:0008176">
    <property type="term" value="F:tRNA (guanine(46)-N7)-methyltransferase activity"/>
    <property type="evidence" value="ECO:0007669"/>
    <property type="project" value="UniProtKB-EC"/>
</dbReference>
<comment type="caution">
    <text evidence="8">The sequence shown here is derived from an EMBL/GenBank/DDBJ whole genome shotgun (WGS) entry which is preliminary data.</text>
</comment>
<dbReference type="PANTHER" id="PTHR23417">
    <property type="entry name" value="3-DEOXY-D-MANNO-OCTULOSONIC-ACID TRANSFERASE/TRNA GUANINE-N 7 - -METHYLTRANSFERASE"/>
    <property type="match status" value="1"/>
</dbReference>
<accession>A0A4R1J8I7</accession>
<evidence type="ECO:0000256" key="6">
    <source>
        <dbReference type="ARBA" id="ARBA00022691"/>
    </source>
</evidence>
<dbReference type="InterPro" id="IPR029063">
    <property type="entry name" value="SAM-dependent_MTases_sf"/>
</dbReference>
<keyword evidence="7" id="KW-0819">tRNA processing</keyword>
<dbReference type="PANTHER" id="PTHR23417:SF14">
    <property type="entry name" value="PENTACOTRIPEPTIDE-REPEAT REGION OF PRORP DOMAIN-CONTAINING PROTEIN"/>
    <property type="match status" value="1"/>
</dbReference>
<comment type="function">
    <text evidence="2">Catalyzes the formation of N(7)-methylguanine at position 46 (m7G46) in tRNA.</text>
</comment>
<name>A0A4R1J8I7_9GAMM</name>
<evidence type="ECO:0000256" key="2">
    <source>
        <dbReference type="ARBA" id="ARBA00003015"/>
    </source>
</evidence>
<dbReference type="RefSeq" id="WP_224054984.1">
    <property type="nucleotide sequence ID" value="NZ_OU594967.1"/>
</dbReference>
<evidence type="ECO:0000256" key="5">
    <source>
        <dbReference type="ARBA" id="ARBA00022679"/>
    </source>
</evidence>
<evidence type="ECO:0000313" key="8">
    <source>
        <dbReference type="EMBL" id="TCK46902.1"/>
    </source>
</evidence>
<dbReference type="Gene3D" id="3.40.50.150">
    <property type="entry name" value="Vaccinia Virus protein VP39"/>
    <property type="match status" value="1"/>
</dbReference>
<evidence type="ECO:0000256" key="3">
    <source>
        <dbReference type="ARBA" id="ARBA00011977"/>
    </source>
</evidence>
<dbReference type="EC" id="2.1.1.33" evidence="3"/>
<gene>
    <name evidence="8" type="ORF">EV690_3050</name>
</gene>
<dbReference type="InterPro" id="IPR003358">
    <property type="entry name" value="tRNA_(Gua-N-7)_MeTrfase_Trmb"/>
</dbReference>
<dbReference type="PROSITE" id="PS51625">
    <property type="entry name" value="SAM_MT_TRMB"/>
    <property type="match status" value="1"/>
</dbReference>
<dbReference type="Pfam" id="PF02390">
    <property type="entry name" value="Methyltransf_4"/>
    <property type="match status" value="1"/>
</dbReference>
<dbReference type="Proteomes" id="UP000295565">
    <property type="component" value="Unassembled WGS sequence"/>
</dbReference>
<evidence type="ECO:0000256" key="1">
    <source>
        <dbReference type="ARBA" id="ARBA00000142"/>
    </source>
</evidence>
<keyword evidence="5" id="KW-0808">Transferase</keyword>
<proteinExistence type="predicted"/>
<protein>
    <recommendedName>
        <fullName evidence="3">tRNA (guanine(46)-N(7))-methyltransferase</fullName>
        <ecNumber evidence="3">2.1.1.33</ecNumber>
    </recommendedName>
</protein>
<dbReference type="SUPFAM" id="SSF53335">
    <property type="entry name" value="S-adenosyl-L-methionine-dependent methyltransferases"/>
    <property type="match status" value="1"/>
</dbReference>
<dbReference type="AlphaFoldDB" id="A0A4R1J8I7"/>
<comment type="catalytic activity">
    <reaction evidence="1">
        <text>guanosine(46) in tRNA + S-adenosyl-L-methionine = N(7)-methylguanosine(46) in tRNA + S-adenosyl-L-homocysteine</text>
        <dbReference type="Rhea" id="RHEA:42708"/>
        <dbReference type="Rhea" id="RHEA-COMP:10188"/>
        <dbReference type="Rhea" id="RHEA-COMP:10189"/>
        <dbReference type="ChEBI" id="CHEBI:57856"/>
        <dbReference type="ChEBI" id="CHEBI:59789"/>
        <dbReference type="ChEBI" id="CHEBI:74269"/>
        <dbReference type="ChEBI" id="CHEBI:74480"/>
        <dbReference type="EC" id="2.1.1.33"/>
    </reaction>
</comment>